<dbReference type="GeneID" id="59284168"/>
<keyword evidence="2" id="KW-1185">Reference proteome</keyword>
<reference evidence="1 2" key="1">
    <citation type="journal article" date="2020" name="Genomics">
        <title>Complete, high-quality genomes from long-read metagenomic sequencing of two wolf lichen thalli reveals enigmatic genome architecture.</title>
        <authorList>
            <person name="McKenzie S.K."/>
            <person name="Walston R.F."/>
            <person name="Allen J.L."/>
        </authorList>
    </citation>
    <scope>NUCLEOTIDE SEQUENCE [LARGE SCALE GENOMIC DNA]</scope>
    <source>
        <strain evidence="1">WasteWater2</strain>
    </source>
</reference>
<dbReference type="Proteomes" id="UP000578531">
    <property type="component" value="Unassembled WGS sequence"/>
</dbReference>
<sequence length="88" mass="9582">MRSIQILGFKCFSDYIAQLSSISPPIVNFLVPSSPTLWDRITAPPDIYTLCLTHSIHQTTTVTKHDSLLDSRSCLTASSAVIGPNGHP</sequence>
<comment type="caution">
    <text evidence="1">The sequence shown here is derived from an EMBL/GenBank/DDBJ whole genome shotgun (WGS) entry which is preliminary data.</text>
</comment>
<dbReference type="AlphaFoldDB" id="A0A8H6G2G2"/>
<evidence type="ECO:0000313" key="2">
    <source>
        <dbReference type="Proteomes" id="UP000578531"/>
    </source>
</evidence>
<dbReference type="EMBL" id="JACCJC010000006">
    <property type="protein sequence ID" value="KAF6239234.1"/>
    <property type="molecule type" value="Genomic_DNA"/>
</dbReference>
<gene>
    <name evidence="1" type="ORF">HO173_002495</name>
</gene>
<accession>A0A8H6G2G2</accession>
<evidence type="ECO:0000313" key="1">
    <source>
        <dbReference type="EMBL" id="KAF6239234.1"/>
    </source>
</evidence>
<protein>
    <submittedName>
        <fullName evidence="1">Uncharacterized protein</fullName>
    </submittedName>
</protein>
<proteinExistence type="predicted"/>
<organism evidence="1 2">
    <name type="scientific">Letharia columbiana</name>
    <dbReference type="NCBI Taxonomy" id="112416"/>
    <lineage>
        <taxon>Eukaryota</taxon>
        <taxon>Fungi</taxon>
        <taxon>Dikarya</taxon>
        <taxon>Ascomycota</taxon>
        <taxon>Pezizomycotina</taxon>
        <taxon>Lecanoromycetes</taxon>
        <taxon>OSLEUM clade</taxon>
        <taxon>Lecanoromycetidae</taxon>
        <taxon>Lecanorales</taxon>
        <taxon>Lecanorineae</taxon>
        <taxon>Parmeliaceae</taxon>
        <taxon>Letharia</taxon>
    </lineage>
</organism>
<dbReference type="RefSeq" id="XP_037168521.1">
    <property type="nucleotide sequence ID" value="XM_037304428.1"/>
</dbReference>
<name>A0A8H6G2G2_9LECA</name>